<dbReference type="EMBL" id="CP017641">
    <property type="protein sequence ID" value="APZ94747.1"/>
    <property type="molecule type" value="Genomic_DNA"/>
</dbReference>
<proteinExistence type="predicted"/>
<accession>A0A1P8WL19</accession>
<protein>
    <submittedName>
        <fullName evidence="1">Uncharacterized protein</fullName>
    </submittedName>
</protein>
<reference evidence="1 2" key="1">
    <citation type="journal article" date="2016" name="Front. Microbiol.">
        <title>Fuerstia marisgermanicae gen. nov., sp. nov., an Unusual Member of the Phylum Planctomycetes from the German Wadden Sea.</title>
        <authorList>
            <person name="Kohn T."/>
            <person name="Heuer A."/>
            <person name="Jogler M."/>
            <person name="Vollmers J."/>
            <person name="Boedeker C."/>
            <person name="Bunk B."/>
            <person name="Rast P."/>
            <person name="Borchert D."/>
            <person name="Glockner I."/>
            <person name="Freese H.M."/>
            <person name="Klenk H.P."/>
            <person name="Overmann J."/>
            <person name="Kaster A.K."/>
            <person name="Rohde M."/>
            <person name="Wiegand S."/>
            <person name="Jogler C."/>
        </authorList>
    </citation>
    <scope>NUCLEOTIDE SEQUENCE [LARGE SCALE GENOMIC DNA]</scope>
    <source>
        <strain evidence="1 2">NH11</strain>
    </source>
</reference>
<dbReference type="Proteomes" id="UP000187735">
    <property type="component" value="Chromosome"/>
</dbReference>
<name>A0A1P8WL19_9PLAN</name>
<evidence type="ECO:0000313" key="1">
    <source>
        <dbReference type="EMBL" id="APZ94747.1"/>
    </source>
</evidence>
<keyword evidence="2" id="KW-1185">Reference proteome</keyword>
<dbReference type="KEGG" id="fmr:Fuma_04386"/>
<sequence length="51" mass="5903">MGWKGKTGTVATSVTVFTAGPNFRSGNDFQPIRRTWWRWGSEWFPDVRPMV</sequence>
<organism evidence="1 2">
    <name type="scientific">Fuerstiella marisgermanici</name>
    <dbReference type="NCBI Taxonomy" id="1891926"/>
    <lineage>
        <taxon>Bacteria</taxon>
        <taxon>Pseudomonadati</taxon>
        <taxon>Planctomycetota</taxon>
        <taxon>Planctomycetia</taxon>
        <taxon>Planctomycetales</taxon>
        <taxon>Planctomycetaceae</taxon>
        <taxon>Fuerstiella</taxon>
    </lineage>
</organism>
<dbReference type="STRING" id="1891926.Fuma_04386"/>
<dbReference type="AlphaFoldDB" id="A0A1P8WL19"/>
<evidence type="ECO:0000313" key="2">
    <source>
        <dbReference type="Proteomes" id="UP000187735"/>
    </source>
</evidence>
<gene>
    <name evidence="1" type="ORF">Fuma_04386</name>
</gene>